<dbReference type="Proteomes" id="UP000789702">
    <property type="component" value="Unassembled WGS sequence"/>
</dbReference>
<comment type="caution">
    <text evidence="1">The sequence shown here is derived from an EMBL/GenBank/DDBJ whole genome shotgun (WGS) entry which is preliminary data.</text>
</comment>
<evidence type="ECO:0000313" key="2">
    <source>
        <dbReference type="Proteomes" id="UP000789702"/>
    </source>
</evidence>
<protein>
    <submittedName>
        <fullName evidence="1">4783_t:CDS:1</fullName>
    </submittedName>
</protein>
<sequence length="41" mass="4868">MAENKSETLRILPINVDPKLCEDKNKKYYYFYLSTQPALKT</sequence>
<gene>
    <name evidence="1" type="ORF">DHETER_LOCUS11643</name>
</gene>
<keyword evidence="2" id="KW-1185">Reference proteome</keyword>
<feature type="non-terminal residue" evidence="1">
    <location>
        <position position="41"/>
    </location>
</feature>
<name>A0ACA9P987_9GLOM</name>
<dbReference type="EMBL" id="CAJVPU010026093">
    <property type="protein sequence ID" value="CAG8698656.1"/>
    <property type="molecule type" value="Genomic_DNA"/>
</dbReference>
<accession>A0ACA9P987</accession>
<organism evidence="1 2">
    <name type="scientific">Dentiscutata heterogama</name>
    <dbReference type="NCBI Taxonomy" id="1316150"/>
    <lineage>
        <taxon>Eukaryota</taxon>
        <taxon>Fungi</taxon>
        <taxon>Fungi incertae sedis</taxon>
        <taxon>Mucoromycota</taxon>
        <taxon>Glomeromycotina</taxon>
        <taxon>Glomeromycetes</taxon>
        <taxon>Diversisporales</taxon>
        <taxon>Gigasporaceae</taxon>
        <taxon>Dentiscutata</taxon>
    </lineage>
</organism>
<reference evidence="1" key="1">
    <citation type="submission" date="2021-06" db="EMBL/GenBank/DDBJ databases">
        <authorList>
            <person name="Kallberg Y."/>
            <person name="Tangrot J."/>
            <person name="Rosling A."/>
        </authorList>
    </citation>
    <scope>NUCLEOTIDE SEQUENCE</scope>
    <source>
        <strain evidence="1">IL203A</strain>
    </source>
</reference>
<evidence type="ECO:0000313" key="1">
    <source>
        <dbReference type="EMBL" id="CAG8698656.1"/>
    </source>
</evidence>
<proteinExistence type="predicted"/>